<accession>A0ABY7Y1E1</accession>
<dbReference type="Proteomes" id="UP001216828">
    <property type="component" value="Chromosome"/>
</dbReference>
<proteinExistence type="predicted"/>
<organism evidence="1 2">
    <name type="scientific">Stenotrophomonas forensis</name>
    <dbReference type="NCBI Taxonomy" id="2871169"/>
    <lineage>
        <taxon>Bacteria</taxon>
        <taxon>Pseudomonadati</taxon>
        <taxon>Pseudomonadota</taxon>
        <taxon>Gammaproteobacteria</taxon>
        <taxon>Lysobacterales</taxon>
        <taxon>Lysobacteraceae</taxon>
        <taxon>Stenotrophomonas</taxon>
        <taxon>Stenotrophomonas maltophilia group</taxon>
    </lineage>
</organism>
<dbReference type="EMBL" id="CP082270">
    <property type="protein sequence ID" value="WDM63787.1"/>
    <property type="molecule type" value="Genomic_DNA"/>
</dbReference>
<name>A0ABY7Y1E1_9GAMM</name>
<sequence length="195" mass="22305">MNASSIRRKFAVDRFARLEQLVAAEVMDLYFQYAKSYARMPKYYELETETASLGRYADAMGEVLLAKLLPEVEDCVGKRLHATYSFLRFYTPESRLRRHTDRTSCEYTLTLTVGSEGTRAPWPIMIETQEGVQAFDLAPGDGLLFSGRELPHWRECLPVGTWLQLFLHYVDADGPHAANRFDGRKFLGPTRRSVA</sequence>
<gene>
    <name evidence="1" type="ORF">K5L94_00365</name>
</gene>
<evidence type="ECO:0000313" key="1">
    <source>
        <dbReference type="EMBL" id="WDM63787.1"/>
    </source>
</evidence>
<evidence type="ECO:0008006" key="3">
    <source>
        <dbReference type="Google" id="ProtNLM"/>
    </source>
</evidence>
<dbReference type="RefSeq" id="WP_154582886.1">
    <property type="nucleotide sequence ID" value="NZ_CP082270.1"/>
</dbReference>
<keyword evidence="2" id="KW-1185">Reference proteome</keyword>
<protein>
    <recommendedName>
        <fullName evidence="3">Fe2OG dioxygenase domain-containing protein</fullName>
    </recommendedName>
</protein>
<reference evidence="1 2" key="1">
    <citation type="submission" date="2021-08" db="EMBL/GenBank/DDBJ databases">
        <title>Stenotrophomonas forensis sp. nov., isolated from contaminated viral transport media.</title>
        <authorList>
            <person name="Nguyen S.V."/>
            <person name="Edwards D."/>
            <person name="Scott S."/>
            <person name="Doss J."/>
            <person name="Merid S."/>
            <person name="Zelaya E."/>
            <person name="Maza C."/>
            <person name="Mann M."/>
            <person name="Hamilton B."/>
            <person name="Blackwell R."/>
            <person name="Tran A."/>
            <person name="Hauser J."/>
        </authorList>
    </citation>
    <scope>NUCLEOTIDE SEQUENCE [LARGE SCALE GENOMIC DNA]</scope>
    <source>
        <strain evidence="1 2">DFS-20110405</strain>
    </source>
</reference>
<evidence type="ECO:0000313" key="2">
    <source>
        <dbReference type="Proteomes" id="UP001216828"/>
    </source>
</evidence>